<keyword evidence="3" id="KW-0479">Metal-binding</keyword>
<evidence type="ECO:0000256" key="1">
    <source>
        <dbReference type="ARBA" id="ARBA00001947"/>
    </source>
</evidence>
<dbReference type="PANTHER" id="PTHR43462">
    <property type="entry name" value="ALANYL-TRNA EDITING PROTEIN"/>
    <property type="match status" value="1"/>
</dbReference>
<dbReference type="GO" id="GO:0046872">
    <property type="term" value="F:metal ion binding"/>
    <property type="evidence" value="ECO:0007669"/>
    <property type="project" value="UniProtKB-KW"/>
</dbReference>
<dbReference type="KEGG" id="dtn:DTL3_0852"/>
<dbReference type="GO" id="GO:0004813">
    <property type="term" value="F:alanine-tRNA ligase activity"/>
    <property type="evidence" value="ECO:0007669"/>
    <property type="project" value="UniProtKB-EC"/>
</dbReference>
<evidence type="ECO:0000256" key="4">
    <source>
        <dbReference type="ARBA" id="ARBA00022833"/>
    </source>
</evidence>
<dbReference type="AlphaFoldDB" id="A0A0C7P2I6"/>
<dbReference type="Gene3D" id="2.40.30.130">
    <property type="match status" value="1"/>
</dbReference>
<evidence type="ECO:0000256" key="2">
    <source>
        <dbReference type="ARBA" id="ARBA00004496"/>
    </source>
</evidence>
<keyword evidence="4" id="KW-0862">Zinc</keyword>
<protein>
    <submittedName>
        <fullName evidence="6">Alanyl-tRNA synthetase</fullName>
        <ecNumber evidence="6">6.1.1.7</ecNumber>
    </submittedName>
</protein>
<organism evidence="6 7">
    <name type="scientific">Defluviitoga tunisiensis</name>
    <dbReference type="NCBI Taxonomy" id="1006576"/>
    <lineage>
        <taxon>Bacteria</taxon>
        <taxon>Thermotogati</taxon>
        <taxon>Thermotogota</taxon>
        <taxon>Thermotogae</taxon>
        <taxon>Petrotogales</taxon>
        <taxon>Petrotogaceae</taxon>
        <taxon>Defluviitoga</taxon>
    </lineage>
</organism>
<evidence type="ECO:0000313" key="7">
    <source>
        <dbReference type="Proteomes" id="UP000032809"/>
    </source>
</evidence>
<proteinExistence type="predicted"/>
<dbReference type="InterPro" id="IPR012947">
    <property type="entry name" value="tRNA_SAD"/>
</dbReference>
<keyword evidence="6" id="KW-0030">Aminoacyl-tRNA synthetase</keyword>
<comment type="subcellular location">
    <subcellularLocation>
        <location evidence="2">Cytoplasm</location>
    </subcellularLocation>
</comment>
<dbReference type="PANTHER" id="PTHR43462:SF1">
    <property type="entry name" value="ALANYL-TRNA EDITING PROTEIN AARSD1"/>
    <property type="match status" value="1"/>
</dbReference>
<sequence length="368" mass="41979">MQGKIEIIEVKKEKQYYFAKINHSPFYPDGKGGQIGDRGFVGEAKIVEVRDDGLLLDREINIGEHAFEIDEDRRFEISQQHTAQHILSAAFEKIADLKTVGFKMGEEHSTIDLNGIDIDDKIFSEAENLSNKIIAECIIVEEITTSKEEANHFTLRKPLSEKVEGPVRIIKIGEFDESACGGFHVKNTGNINLLKIINTEKVKGNLTRIYFVAGKRALQDYSLKHNLIEKLSLKLTSGISQLDEKIEILIQENKEYKNKIKKICEYAAPFIVNEIIKTPLIVKEHKIIYYKKENDIADFISNLVDLNEYTLIVEDQENSTFIIFSKKINCKEFINRLKEKYDIKGGGSEVRGNIKGKISLDQIIDNLK</sequence>
<dbReference type="InterPro" id="IPR051335">
    <property type="entry name" value="Alanyl-tRNA_Editing_Enzymes"/>
</dbReference>
<dbReference type="GO" id="GO:0002161">
    <property type="term" value="F:aminoacyl-tRNA deacylase activity"/>
    <property type="evidence" value="ECO:0007669"/>
    <property type="project" value="UniProtKB-ARBA"/>
</dbReference>
<accession>A0A0C7P2I6</accession>
<dbReference type="InterPro" id="IPR018165">
    <property type="entry name" value="Ala-tRNA-synth_IIc_core"/>
</dbReference>
<dbReference type="Gene3D" id="3.30.980.10">
    <property type="entry name" value="Threonyl-trna Synthetase, Chain A, domain 2"/>
    <property type="match status" value="1"/>
</dbReference>
<dbReference type="GO" id="GO:0003676">
    <property type="term" value="F:nucleic acid binding"/>
    <property type="evidence" value="ECO:0007669"/>
    <property type="project" value="InterPro"/>
</dbReference>
<dbReference type="HOGENOM" id="CLU_004485_7_2_0"/>
<dbReference type="RefSeq" id="WP_171820588.1">
    <property type="nucleotide sequence ID" value="NZ_LN824141.1"/>
</dbReference>
<dbReference type="EMBL" id="LN824141">
    <property type="protein sequence ID" value="CEP78159.1"/>
    <property type="molecule type" value="Genomic_DNA"/>
</dbReference>
<dbReference type="GO" id="GO:0005737">
    <property type="term" value="C:cytoplasm"/>
    <property type="evidence" value="ECO:0007669"/>
    <property type="project" value="UniProtKB-SubCell"/>
</dbReference>
<evidence type="ECO:0000256" key="3">
    <source>
        <dbReference type="ARBA" id="ARBA00022723"/>
    </source>
</evidence>
<reference evidence="7" key="1">
    <citation type="submission" date="2014-11" db="EMBL/GenBank/DDBJ databases">
        <authorList>
            <person name="Wibberg D."/>
        </authorList>
    </citation>
    <scope>NUCLEOTIDE SEQUENCE [LARGE SCALE GENOMIC DNA]</scope>
    <source>
        <strain evidence="7">L3</strain>
    </source>
</reference>
<name>A0A0C7P2I6_DEFTU</name>
<dbReference type="STRING" id="1006576.DTL3_0852"/>
<dbReference type="InterPro" id="IPR018163">
    <property type="entry name" value="Thr/Ala-tRNA-synth_IIc_edit"/>
</dbReference>
<evidence type="ECO:0000313" key="6">
    <source>
        <dbReference type="EMBL" id="CEP78159.1"/>
    </source>
</evidence>
<dbReference type="GO" id="GO:0005524">
    <property type="term" value="F:ATP binding"/>
    <property type="evidence" value="ECO:0007669"/>
    <property type="project" value="InterPro"/>
</dbReference>
<keyword evidence="6" id="KW-0436">Ligase</keyword>
<dbReference type="SUPFAM" id="SSF55186">
    <property type="entry name" value="ThrRS/AlaRS common domain"/>
    <property type="match status" value="1"/>
</dbReference>
<dbReference type="PROSITE" id="PS50860">
    <property type="entry name" value="AA_TRNA_LIGASE_II_ALA"/>
    <property type="match status" value="1"/>
</dbReference>
<comment type="cofactor">
    <cofactor evidence="1">
        <name>Zn(2+)</name>
        <dbReference type="ChEBI" id="CHEBI:29105"/>
    </cofactor>
</comment>
<dbReference type="Pfam" id="PF07973">
    <property type="entry name" value="tRNA_SAD"/>
    <property type="match status" value="1"/>
</dbReference>
<dbReference type="EC" id="6.1.1.7" evidence="6"/>
<gene>
    <name evidence="6" type="primary">alaS3</name>
    <name evidence="6" type="ORF">DTL3_0852</name>
</gene>
<dbReference type="Proteomes" id="UP000032809">
    <property type="component" value="Chromosome I"/>
</dbReference>
<dbReference type="PATRIC" id="fig|1006576.9.peg.839"/>
<evidence type="ECO:0000259" key="5">
    <source>
        <dbReference type="PROSITE" id="PS50860"/>
    </source>
</evidence>
<dbReference type="SMART" id="SM00863">
    <property type="entry name" value="tRNA_SAD"/>
    <property type="match status" value="1"/>
</dbReference>
<keyword evidence="7" id="KW-1185">Reference proteome</keyword>
<feature type="domain" description="Alanyl-transfer RNA synthetases family profile" evidence="5">
    <location>
        <begin position="1"/>
        <end position="223"/>
    </location>
</feature>
<dbReference type="GO" id="GO:0006419">
    <property type="term" value="P:alanyl-tRNA aminoacylation"/>
    <property type="evidence" value="ECO:0007669"/>
    <property type="project" value="InterPro"/>
</dbReference>